<comment type="catalytic activity">
    <reaction evidence="6">
        <text>O-phospho-L-threonyl-[protein] + H2O = L-threonyl-[protein] + phosphate</text>
        <dbReference type="Rhea" id="RHEA:47004"/>
        <dbReference type="Rhea" id="RHEA-COMP:11060"/>
        <dbReference type="Rhea" id="RHEA-COMP:11605"/>
        <dbReference type="ChEBI" id="CHEBI:15377"/>
        <dbReference type="ChEBI" id="CHEBI:30013"/>
        <dbReference type="ChEBI" id="CHEBI:43474"/>
        <dbReference type="ChEBI" id="CHEBI:61977"/>
        <dbReference type="EC" id="3.1.3.16"/>
    </reaction>
</comment>
<dbReference type="PANTHER" id="PTHR23081:SF36">
    <property type="entry name" value="RNA POLYMERASE II SUBUNIT A C-TERMINAL DOMAIN PHOSPHATASE"/>
    <property type="match status" value="1"/>
</dbReference>
<dbReference type="Gene3D" id="3.40.50.1000">
    <property type="entry name" value="HAD superfamily/HAD-like"/>
    <property type="match status" value="1"/>
</dbReference>
<reference evidence="8 9" key="1">
    <citation type="submission" date="2008-07" db="EMBL/GenBank/DDBJ databases">
        <authorList>
            <person name="El-Sayed N."/>
            <person name="Caler E."/>
            <person name="Inman J."/>
            <person name="Amedeo P."/>
            <person name="Hass B."/>
            <person name="Wortman J."/>
        </authorList>
    </citation>
    <scope>NUCLEOTIDE SEQUENCE [LARGE SCALE GENOMIC DNA]</scope>
    <source>
        <strain evidence="9">ATCC 50983 / TXsc</strain>
    </source>
</reference>
<evidence type="ECO:0000256" key="1">
    <source>
        <dbReference type="ARBA" id="ARBA00004123"/>
    </source>
</evidence>
<dbReference type="InParanoid" id="C5LTG8"/>
<sequence length="215" mass="24197">MVNSYEIGKADPSQSESVTPILQEVYKDEEGLPELYLCVISDVKVLTKIRPHARAFIRELVSKTGCGVVLSIYTKGSRRYMEVIKKMLDPSGELIKGRLVSREDEPSNMTPLEKDPDFIINADSAVGTEELRRRWFVVLDDSPEVWPEECREAGNIVEATMYDFAEVNYSALLEAISAAGTLSSAKLAALPRDKDDFLEWKCMLKISWGRDGKAW</sequence>
<proteinExistence type="predicted"/>
<comment type="catalytic activity">
    <reaction evidence="5">
        <text>O-phospho-L-seryl-[protein] + H2O = L-seryl-[protein] + phosphate</text>
        <dbReference type="Rhea" id="RHEA:20629"/>
        <dbReference type="Rhea" id="RHEA-COMP:9863"/>
        <dbReference type="Rhea" id="RHEA-COMP:11604"/>
        <dbReference type="ChEBI" id="CHEBI:15377"/>
        <dbReference type="ChEBI" id="CHEBI:29999"/>
        <dbReference type="ChEBI" id="CHEBI:43474"/>
        <dbReference type="ChEBI" id="CHEBI:83421"/>
        <dbReference type="EC" id="3.1.3.16"/>
    </reaction>
</comment>
<evidence type="ECO:0000256" key="4">
    <source>
        <dbReference type="ARBA" id="ARBA00023242"/>
    </source>
</evidence>
<evidence type="ECO:0000256" key="3">
    <source>
        <dbReference type="ARBA" id="ARBA00022801"/>
    </source>
</evidence>
<dbReference type="PANTHER" id="PTHR23081">
    <property type="entry name" value="RNA POLYMERASE II CTD PHOSPHATASE"/>
    <property type="match status" value="1"/>
</dbReference>
<dbReference type="InterPro" id="IPR039189">
    <property type="entry name" value="Fcp1"/>
</dbReference>
<dbReference type="InterPro" id="IPR036412">
    <property type="entry name" value="HAD-like_sf"/>
</dbReference>
<dbReference type="EC" id="3.1.3.16" evidence="2"/>
<evidence type="ECO:0000256" key="2">
    <source>
        <dbReference type="ARBA" id="ARBA00013081"/>
    </source>
</evidence>
<evidence type="ECO:0000256" key="5">
    <source>
        <dbReference type="ARBA" id="ARBA00047761"/>
    </source>
</evidence>
<keyword evidence="4" id="KW-0539">Nucleus</keyword>
<dbReference type="InterPro" id="IPR023214">
    <property type="entry name" value="HAD_sf"/>
</dbReference>
<dbReference type="InterPro" id="IPR004274">
    <property type="entry name" value="FCP1_dom"/>
</dbReference>
<gene>
    <name evidence="8" type="ORF">Pmar_PMAR022745</name>
</gene>
<dbReference type="RefSeq" id="XP_002767242.1">
    <property type="nucleotide sequence ID" value="XM_002767196.1"/>
</dbReference>
<dbReference type="OrthoDB" id="10249888at2759"/>
<dbReference type="Pfam" id="PF03031">
    <property type="entry name" value="NIF"/>
    <property type="match status" value="1"/>
</dbReference>
<evidence type="ECO:0000256" key="6">
    <source>
        <dbReference type="ARBA" id="ARBA00048336"/>
    </source>
</evidence>
<feature type="domain" description="FCP1 homology" evidence="7">
    <location>
        <begin position="1"/>
        <end position="182"/>
    </location>
</feature>
<accession>C5LTG8</accession>
<keyword evidence="3" id="KW-0378">Hydrolase</keyword>
<name>C5LTG8_PERM5</name>
<evidence type="ECO:0000313" key="9">
    <source>
        <dbReference type="Proteomes" id="UP000007800"/>
    </source>
</evidence>
<dbReference type="AlphaFoldDB" id="C5LTG8"/>
<organism evidence="9">
    <name type="scientific">Perkinsus marinus (strain ATCC 50983 / TXsc)</name>
    <dbReference type="NCBI Taxonomy" id="423536"/>
    <lineage>
        <taxon>Eukaryota</taxon>
        <taxon>Sar</taxon>
        <taxon>Alveolata</taxon>
        <taxon>Perkinsozoa</taxon>
        <taxon>Perkinsea</taxon>
        <taxon>Perkinsida</taxon>
        <taxon>Perkinsidae</taxon>
        <taxon>Perkinsus</taxon>
    </lineage>
</organism>
<dbReference type="Proteomes" id="UP000007800">
    <property type="component" value="Unassembled WGS sequence"/>
</dbReference>
<dbReference type="PROSITE" id="PS50969">
    <property type="entry name" value="FCP1"/>
    <property type="match status" value="1"/>
</dbReference>
<dbReference type="GeneID" id="9049650"/>
<evidence type="ECO:0000313" key="8">
    <source>
        <dbReference type="EMBL" id="EEQ99959.1"/>
    </source>
</evidence>
<dbReference type="GO" id="GO:0005634">
    <property type="term" value="C:nucleus"/>
    <property type="evidence" value="ECO:0007669"/>
    <property type="project" value="UniProtKB-SubCell"/>
</dbReference>
<evidence type="ECO:0000259" key="7">
    <source>
        <dbReference type="PROSITE" id="PS50969"/>
    </source>
</evidence>
<protein>
    <recommendedName>
        <fullName evidence="2">protein-serine/threonine phosphatase</fullName>
        <ecNumber evidence="2">3.1.3.16</ecNumber>
    </recommendedName>
</protein>
<comment type="subcellular location">
    <subcellularLocation>
        <location evidence="1">Nucleus</location>
    </subcellularLocation>
</comment>
<keyword evidence="9" id="KW-1185">Reference proteome</keyword>
<dbReference type="GO" id="GO:0008420">
    <property type="term" value="F:RNA polymerase II CTD heptapeptide repeat phosphatase activity"/>
    <property type="evidence" value="ECO:0007669"/>
    <property type="project" value="InterPro"/>
</dbReference>
<dbReference type="EMBL" id="GG685296">
    <property type="protein sequence ID" value="EEQ99959.1"/>
    <property type="molecule type" value="Genomic_DNA"/>
</dbReference>
<dbReference type="SUPFAM" id="SSF56784">
    <property type="entry name" value="HAD-like"/>
    <property type="match status" value="1"/>
</dbReference>